<dbReference type="Proteomes" id="UP001066276">
    <property type="component" value="Chromosome 10"/>
</dbReference>
<keyword evidence="2" id="KW-1185">Reference proteome</keyword>
<evidence type="ECO:0000313" key="2">
    <source>
        <dbReference type="Proteomes" id="UP001066276"/>
    </source>
</evidence>
<name>A0AAV7LXI0_PLEWA</name>
<sequence>MEQCVPDVVNRPGGSTRWKVVHRSLGALYAVLNRALGGDAHLTRCTGRAVLVGGTDGRPTDLENNAVPIPSSLVV</sequence>
<accession>A0AAV7LXI0</accession>
<proteinExistence type="predicted"/>
<gene>
    <name evidence="1" type="ORF">NDU88_001389</name>
</gene>
<organism evidence="1 2">
    <name type="scientific">Pleurodeles waltl</name>
    <name type="common">Iberian ribbed newt</name>
    <dbReference type="NCBI Taxonomy" id="8319"/>
    <lineage>
        <taxon>Eukaryota</taxon>
        <taxon>Metazoa</taxon>
        <taxon>Chordata</taxon>
        <taxon>Craniata</taxon>
        <taxon>Vertebrata</taxon>
        <taxon>Euteleostomi</taxon>
        <taxon>Amphibia</taxon>
        <taxon>Batrachia</taxon>
        <taxon>Caudata</taxon>
        <taxon>Salamandroidea</taxon>
        <taxon>Salamandridae</taxon>
        <taxon>Pleurodelinae</taxon>
        <taxon>Pleurodeles</taxon>
    </lineage>
</organism>
<dbReference type="EMBL" id="JANPWB010000014">
    <property type="protein sequence ID" value="KAJ1096246.1"/>
    <property type="molecule type" value="Genomic_DNA"/>
</dbReference>
<evidence type="ECO:0000313" key="1">
    <source>
        <dbReference type="EMBL" id="KAJ1096246.1"/>
    </source>
</evidence>
<comment type="caution">
    <text evidence="1">The sequence shown here is derived from an EMBL/GenBank/DDBJ whole genome shotgun (WGS) entry which is preliminary data.</text>
</comment>
<reference evidence="1" key="1">
    <citation type="journal article" date="2022" name="bioRxiv">
        <title>Sequencing and chromosome-scale assembly of the giantPleurodeles waltlgenome.</title>
        <authorList>
            <person name="Brown T."/>
            <person name="Elewa A."/>
            <person name="Iarovenko S."/>
            <person name="Subramanian E."/>
            <person name="Araus A.J."/>
            <person name="Petzold A."/>
            <person name="Susuki M."/>
            <person name="Suzuki K.-i.T."/>
            <person name="Hayashi T."/>
            <person name="Toyoda A."/>
            <person name="Oliveira C."/>
            <person name="Osipova E."/>
            <person name="Leigh N.D."/>
            <person name="Simon A."/>
            <person name="Yun M.H."/>
        </authorList>
    </citation>
    <scope>NUCLEOTIDE SEQUENCE</scope>
    <source>
        <strain evidence="1">20211129_DDA</strain>
        <tissue evidence="1">Liver</tissue>
    </source>
</reference>
<dbReference type="AlphaFoldDB" id="A0AAV7LXI0"/>
<protein>
    <submittedName>
        <fullName evidence="1">Uncharacterized protein</fullName>
    </submittedName>
</protein>